<dbReference type="Gene3D" id="2.60.120.480">
    <property type="entry name" value="Ureidoglycolate hydrolase"/>
    <property type="match status" value="1"/>
</dbReference>
<dbReference type="GO" id="GO:0004848">
    <property type="term" value="F:ureidoglycolate hydrolase activity"/>
    <property type="evidence" value="ECO:0007669"/>
    <property type="project" value="InterPro"/>
</dbReference>
<dbReference type="InterPro" id="IPR011051">
    <property type="entry name" value="RmlC_Cupin_sf"/>
</dbReference>
<dbReference type="PANTHER" id="PTHR21221:SF1">
    <property type="entry name" value="UREIDOGLYCOLATE LYASE"/>
    <property type="match status" value="1"/>
</dbReference>
<feature type="non-terminal residue" evidence="5">
    <location>
        <position position="93"/>
    </location>
</feature>
<dbReference type="SUPFAM" id="SSF51182">
    <property type="entry name" value="RmlC-like cupins"/>
    <property type="match status" value="1"/>
</dbReference>
<gene>
    <name evidence="5" type="ORF">METZ01_LOCUS361468</name>
</gene>
<name>A0A382SFD4_9ZZZZ</name>
<dbReference type="AlphaFoldDB" id="A0A382SFD4"/>
<evidence type="ECO:0000256" key="2">
    <source>
        <dbReference type="ARBA" id="ARBA00022631"/>
    </source>
</evidence>
<evidence type="ECO:0000256" key="4">
    <source>
        <dbReference type="ARBA" id="ARBA00047684"/>
    </source>
</evidence>
<sequence length="93" mass="10802">MDLKIKKITKENFSIYGDLITTKNKNGENINADTTQSYFDLANIEILGQDHRTRLNIFKAKKRIFPLKIDMLENHPFSSQVFLPLDKTNFIAL</sequence>
<keyword evidence="3" id="KW-0456">Lyase</keyword>
<evidence type="ECO:0000256" key="1">
    <source>
        <dbReference type="ARBA" id="ARBA00011738"/>
    </source>
</evidence>
<dbReference type="PANTHER" id="PTHR21221">
    <property type="entry name" value="UREIDOGLYCOLATE HYDROLASE"/>
    <property type="match status" value="1"/>
</dbReference>
<organism evidence="5">
    <name type="scientific">marine metagenome</name>
    <dbReference type="NCBI Taxonomy" id="408172"/>
    <lineage>
        <taxon>unclassified sequences</taxon>
        <taxon>metagenomes</taxon>
        <taxon>ecological metagenomes</taxon>
    </lineage>
</organism>
<dbReference type="GO" id="GO:0000256">
    <property type="term" value="P:allantoin catabolic process"/>
    <property type="evidence" value="ECO:0007669"/>
    <property type="project" value="InterPro"/>
</dbReference>
<dbReference type="Pfam" id="PF04115">
    <property type="entry name" value="Ureidogly_lyase"/>
    <property type="match status" value="1"/>
</dbReference>
<dbReference type="GO" id="GO:0006144">
    <property type="term" value="P:purine nucleobase metabolic process"/>
    <property type="evidence" value="ECO:0007669"/>
    <property type="project" value="UniProtKB-KW"/>
</dbReference>
<comment type="subunit">
    <text evidence="1">Homodimer.</text>
</comment>
<protein>
    <recommendedName>
        <fullName evidence="6">Ureidoglycolate hydrolase</fullName>
    </recommendedName>
</protein>
<reference evidence="5" key="1">
    <citation type="submission" date="2018-05" db="EMBL/GenBank/DDBJ databases">
        <authorList>
            <person name="Lanie J.A."/>
            <person name="Ng W.-L."/>
            <person name="Kazmierczak K.M."/>
            <person name="Andrzejewski T.M."/>
            <person name="Davidsen T.M."/>
            <person name="Wayne K.J."/>
            <person name="Tettelin H."/>
            <person name="Glass J.I."/>
            <person name="Rusch D."/>
            <person name="Podicherti R."/>
            <person name="Tsui H.-C.T."/>
            <person name="Winkler M.E."/>
        </authorList>
    </citation>
    <scope>NUCLEOTIDE SEQUENCE</scope>
</reference>
<evidence type="ECO:0008006" key="6">
    <source>
        <dbReference type="Google" id="ProtNLM"/>
    </source>
</evidence>
<dbReference type="InterPro" id="IPR007247">
    <property type="entry name" value="Ureidogly_lyase"/>
</dbReference>
<dbReference type="InterPro" id="IPR024060">
    <property type="entry name" value="Ureidoglycolate_lyase_dom_sf"/>
</dbReference>
<dbReference type="EMBL" id="UINC01128692">
    <property type="protein sequence ID" value="SVD08614.1"/>
    <property type="molecule type" value="Genomic_DNA"/>
</dbReference>
<proteinExistence type="predicted"/>
<comment type="catalytic activity">
    <reaction evidence="4">
        <text>(S)-ureidoglycolate = urea + glyoxylate</text>
        <dbReference type="Rhea" id="RHEA:11304"/>
        <dbReference type="ChEBI" id="CHEBI:16199"/>
        <dbReference type="ChEBI" id="CHEBI:36655"/>
        <dbReference type="ChEBI" id="CHEBI:57296"/>
        <dbReference type="EC" id="4.3.2.3"/>
    </reaction>
</comment>
<dbReference type="GO" id="GO:0050385">
    <property type="term" value="F:ureidoglycolate lyase activity"/>
    <property type="evidence" value="ECO:0007669"/>
    <property type="project" value="UniProtKB-EC"/>
</dbReference>
<keyword evidence="2" id="KW-0659">Purine metabolism</keyword>
<evidence type="ECO:0000256" key="3">
    <source>
        <dbReference type="ARBA" id="ARBA00023239"/>
    </source>
</evidence>
<evidence type="ECO:0000313" key="5">
    <source>
        <dbReference type="EMBL" id="SVD08614.1"/>
    </source>
</evidence>
<accession>A0A382SFD4</accession>